<dbReference type="InterPro" id="IPR041685">
    <property type="entry name" value="AAA_GajA/Old/RecF-like"/>
</dbReference>
<proteinExistence type="predicted"/>
<sequence length="636" mass="70414">MQLTQVRSRLFRNIVDSGDVDIAPDVTALVGKNESGKTALLSAIYRFHPAYPEHSFTLGQDYPRWRKVKDRRSGQINEAKPITCTFALDDEDLQAVADALGPDVVKGRSYSRTIPYEGQHRVSLQVDEGAALENLYNDEEVLPALRSVLGTRSIAAALEEASGLEATDESDYACEDIELFTSAARQRLDDSSSAWERAVHILREREPKFFYFSNYQNLPGRIALRHLNGQEEEPGASSMQTARALLELASTTTGALSVDDFEERKAELEAVSNDITQQVFEYWKQNPDLSVEIDLDKATVEQPNRQQAVASHLEIRVRDRRHGFTNNFSARSTGFQWFFSFLAAFSAFENYPHGVVVLLDEPGLSLHGRAQADFLRFINERLAPVAQVIYTTHSPFMVETARLDRVRIVEDRGPETGAVVTDEVLSVTDDSLFPLQAALGYDIAQNLFVGPDNLLVEGTSDYTYLTLISDFLKEAGRTHLDARWRILPAGGATNIPAFVALIGTSLQATVLIDSTPAGVAKLKTLTNKGLLSPKRLLLTDAFSDGVKDSDIEDLFSPGDYIKLYNAAFGTKIKVSDLNGSDRIIARITRATGVPFTEHGRPADALLRKRDTLLPGLSETTMSRFEQLFTAINSTLA</sequence>
<evidence type="ECO:0000259" key="1">
    <source>
        <dbReference type="SMART" id="SM00382"/>
    </source>
</evidence>
<dbReference type="SUPFAM" id="SSF52540">
    <property type="entry name" value="P-loop containing nucleoside triphosphate hydrolases"/>
    <property type="match status" value="1"/>
</dbReference>
<dbReference type="PANTHER" id="PTHR43581">
    <property type="entry name" value="ATP/GTP PHOSPHATASE"/>
    <property type="match status" value="1"/>
</dbReference>
<dbReference type="CDD" id="cd00267">
    <property type="entry name" value="ABC_ATPase"/>
    <property type="match status" value="1"/>
</dbReference>
<name>A0ABV1UJF5_9ACTN</name>
<dbReference type="InterPro" id="IPR003593">
    <property type="entry name" value="AAA+_ATPase"/>
</dbReference>
<dbReference type="Gene3D" id="3.40.50.300">
    <property type="entry name" value="P-loop containing nucleotide triphosphate hydrolases"/>
    <property type="match status" value="1"/>
</dbReference>
<dbReference type="InterPro" id="IPR027417">
    <property type="entry name" value="P-loop_NTPase"/>
</dbReference>
<dbReference type="Proteomes" id="UP001470023">
    <property type="component" value="Unassembled WGS sequence"/>
</dbReference>
<accession>A0ABV1UJF5</accession>
<dbReference type="RefSeq" id="WP_352065549.1">
    <property type="nucleotide sequence ID" value="NZ_JBEPAZ010000058.1"/>
</dbReference>
<keyword evidence="3" id="KW-1185">Reference proteome</keyword>
<comment type="caution">
    <text evidence="2">The sequence shown here is derived from an EMBL/GenBank/DDBJ whole genome shotgun (WGS) entry which is preliminary data.</text>
</comment>
<evidence type="ECO:0000313" key="3">
    <source>
        <dbReference type="Proteomes" id="UP001470023"/>
    </source>
</evidence>
<gene>
    <name evidence="2" type="ORF">ABT272_37445</name>
</gene>
<dbReference type="InterPro" id="IPR051396">
    <property type="entry name" value="Bact_Antivir_Def_Nuclease"/>
</dbReference>
<feature type="domain" description="AAA+ ATPase" evidence="1">
    <location>
        <begin position="23"/>
        <end position="413"/>
    </location>
</feature>
<organism evidence="2 3">
    <name type="scientific">Streptomyces sp. 900105245</name>
    <dbReference type="NCBI Taxonomy" id="3154379"/>
    <lineage>
        <taxon>Bacteria</taxon>
        <taxon>Bacillati</taxon>
        <taxon>Actinomycetota</taxon>
        <taxon>Actinomycetes</taxon>
        <taxon>Kitasatosporales</taxon>
        <taxon>Streptomycetaceae</taxon>
        <taxon>Streptomyces</taxon>
    </lineage>
</organism>
<protein>
    <submittedName>
        <fullName evidence="2">AAA family ATPase</fullName>
    </submittedName>
</protein>
<dbReference type="SMART" id="SM00382">
    <property type="entry name" value="AAA"/>
    <property type="match status" value="1"/>
</dbReference>
<evidence type="ECO:0000313" key="2">
    <source>
        <dbReference type="EMBL" id="MER6433371.1"/>
    </source>
</evidence>
<dbReference type="Pfam" id="PF13175">
    <property type="entry name" value="AAA_15"/>
    <property type="match status" value="1"/>
</dbReference>
<reference evidence="2 3" key="1">
    <citation type="submission" date="2024-06" db="EMBL/GenBank/DDBJ databases">
        <title>The Natural Products Discovery Center: Release of the First 8490 Sequenced Strains for Exploring Actinobacteria Biosynthetic Diversity.</title>
        <authorList>
            <person name="Kalkreuter E."/>
            <person name="Kautsar S.A."/>
            <person name="Yang D."/>
            <person name="Bader C.D."/>
            <person name="Teijaro C.N."/>
            <person name="Fluegel L."/>
            <person name="Davis C.M."/>
            <person name="Simpson J.R."/>
            <person name="Lauterbach L."/>
            <person name="Steele A.D."/>
            <person name="Gui C."/>
            <person name="Meng S."/>
            <person name="Li G."/>
            <person name="Viehrig K."/>
            <person name="Ye F."/>
            <person name="Su P."/>
            <person name="Kiefer A.F."/>
            <person name="Nichols A."/>
            <person name="Cepeda A.J."/>
            <person name="Yan W."/>
            <person name="Fan B."/>
            <person name="Jiang Y."/>
            <person name="Adhikari A."/>
            <person name="Zheng C.-J."/>
            <person name="Schuster L."/>
            <person name="Cowan T.M."/>
            <person name="Smanski M.J."/>
            <person name="Chevrette M.G."/>
            <person name="De Carvalho L.P.S."/>
            <person name="Shen B."/>
        </authorList>
    </citation>
    <scope>NUCLEOTIDE SEQUENCE [LARGE SCALE GENOMIC DNA]</scope>
    <source>
        <strain evidence="2 3">NPDC001166</strain>
    </source>
</reference>
<dbReference type="EMBL" id="JBEPAZ010000058">
    <property type="protein sequence ID" value="MER6433371.1"/>
    <property type="molecule type" value="Genomic_DNA"/>
</dbReference>
<dbReference type="PANTHER" id="PTHR43581:SF4">
    <property type="entry name" value="ATP_GTP PHOSPHATASE"/>
    <property type="match status" value="1"/>
</dbReference>